<dbReference type="Gene3D" id="3.90.550.10">
    <property type="entry name" value="Spore Coat Polysaccharide Biosynthesis Protein SpsA, Chain A"/>
    <property type="match status" value="1"/>
</dbReference>
<accession>D9PJP1</accession>
<name>D9PJP1_9ZZZZ</name>
<organism evidence="3">
    <name type="scientific">sediment metagenome</name>
    <dbReference type="NCBI Taxonomy" id="749907"/>
    <lineage>
        <taxon>unclassified sequences</taxon>
        <taxon>metagenomes</taxon>
        <taxon>ecological metagenomes</taxon>
    </lineage>
</organism>
<keyword evidence="1" id="KW-1133">Transmembrane helix</keyword>
<dbReference type="EMBL" id="ADZX01000538">
    <property type="protein sequence ID" value="EFK96227.1"/>
    <property type="molecule type" value="Genomic_DNA"/>
</dbReference>
<comment type="caution">
    <text evidence="3">The sequence shown here is derived from an EMBL/GenBank/DDBJ whole genome shotgun (WGS) entry which is preliminary data.</text>
</comment>
<dbReference type="AlphaFoldDB" id="D9PJP1"/>
<dbReference type="GO" id="GO:0016740">
    <property type="term" value="F:transferase activity"/>
    <property type="evidence" value="ECO:0007669"/>
    <property type="project" value="UniProtKB-KW"/>
</dbReference>
<feature type="domain" description="Glycosyltransferase 2-like" evidence="2">
    <location>
        <begin position="16"/>
        <end position="201"/>
    </location>
</feature>
<dbReference type="Pfam" id="PF00535">
    <property type="entry name" value="Glycos_transf_2"/>
    <property type="match status" value="1"/>
</dbReference>
<dbReference type="PANTHER" id="PTHR43179:SF7">
    <property type="entry name" value="RHAMNOSYLTRANSFERASE WBBL"/>
    <property type="match status" value="1"/>
</dbReference>
<dbReference type="InterPro" id="IPR029044">
    <property type="entry name" value="Nucleotide-diphossugar_trans"/>
</dbReference>
<proteinExistence type="predicted"/>
<feature type="transmembrane region" description="Helical" evidence="1">
    <location>
        <begin position="277"/>
        <end position="296"/>
    </location>
</feature>
<dbReference type="SUPFAM" id="SSF53448">
    <property type="entry name" value="Nucleotide-diphospho-sugar transferases"/>
    <property type="match status" value="1"/>
</dbReference>
<evidence type="ECO:0000259" key="2">
    <source>
        <dbReference type="Pfam" id="PF00535"/>
    </source>
</evidence>
<protein>
    <submittedName>
        <fullName evidence="3">Glycosyl transferase, family 2</fullName>
        <ecNumber evidence="3">2.-.-.-</ecNumber>
    </submittedName>
</protein>
<reference evidence="3" key="1">
    <citation type="submission" date="2010-07" db="EMBL/GenBank/DDBJ databases">
        <authorList>
            <consortium name="CONSOLIDER consortium CSD2007-00005"/>
            <person name="Guazzaroni M.-E."/>
            <person name="Richter M."/>
            <person name="Garcia-Salamanca A."/>
            <person name="Yarza P."/>
            <person name="Ferrer M."/>
        </authorList>
    </citation>
    <scope>NUCLEOTIDE SEQUENCE</scope>
</reference>
<dbReference type="EC" id="2.-.-.-" evidence="3"/>
<keyword evidence="3" id="KW-0808">Transferase</keyword>
<dbReference type="CDD" id="cd04186">
    <property type="entry name" value="GT_2_like_c"/>
    <property type="match status" value="1"/>
</dbReference>
<dbReference type="PANTHER" id="PTHR43179">
    <property type="entry name" value="RHAMNOSYLTRANSFERASE WBBL"/>
    <property type="match status" value="1"/>
</dbReference>
<sequence>MNAETQAADKGRVVDVLLVNWNTGACLERCLESLFRLHPELDLRALVVDNASRDGSEAAAGKFGRARLIVNSANRGFAAAVNQALAEIRSNASYLLVLNPDTEFRANVLTPLMQFLDSSPQTGIVTPWIEGPDGRFQATCRRREPSPAAVLAHLTGLAGLFPRHPRISGYTYGGLGPELPAVVEAVSGSFMLVRREVFERLGGFDERYFMYAEDLEFCRRARLDGWEIAYRPLRGVVHHGAVSSGGRRFRSLWHKHCSAVQYLNSARRGDYAFPVRWLLSLAVLLLFPPRAFWMLLAGGRRD</sequence>
<dbReference type="InterPro" id="IPR001173">
    <property type="entry name" value="Glyco_trans_2-like"/>
</dbReference>
<reference evidence="3" key="2">
    <citation type="journal article" date="2011" name="Microb. Ecol.">
        <title>Taxonomic and Functional Metagenomic Profiling of the Microbial Community in the Anoxic Sediment of a Sub-saline Shallow Lake (Laguna de Carrizo, Central Spain).</title>
        <authorList>
            <person name="Ferrer M."/>
            <person name="Guazzaroni M.E."/>
            <person name="Richter M."/>
            <person name="Garcia-Salamanca A."/>
            <person name="Yarza P."/>
            <person name="Suarez-Suarez A."/>
            <person name="Solano J."/>
            <person name="Alcaide M."/>
            <person name="van Dillewijn P."/>
            <person name="Molina-Henares M.A."/>
            <person name="Lopez-Cortes N."/>
            <person name="Al-Ramahi Y."/>
            <person name="Guerrero C."/>
            <person name="Acosta A."/>
            <person name="de Eugenio L.I."/>
            <person name="Martinez V."/>
            <person name="Marques S."/>
            <person name="Rojo F."/>
            <person name="Santero E."/>
            <person name="Genilloud O."/>
            <person name="Perez-Perez J."/>
            <person name="Rossello-Mora R."/>
            <person name="Ramos J.L."/>
        </authorList>
    </citation>
    <scope>NUCLEOTIDE SEQUENCE</scope>
</reference>
<gene>
    <name evidence="3" type="ORF">LDC_1752</name>
</gene>
<evidence type="ECO:0000256" key="1">
    <source>
        <dbReference type="SAM" id="Phobius"/>
    </source>
</evidence>
<keyword evidence="1" id="KW-0472">Membrane</keyword>
<evidence type="ECO:0000313" key="3">
    <source>
        <dbReference type="EMBL" id="EFK96227.1"/>
    </source>
</evidence>
<keyword evidence="1" id="KW-0812">Transmembrane</keyword>